<feature type="coiled-coil region" evidence="1">
    <location>
        <begin position="231"/>
        <end position="276"/>
    </location>
</feature>
<evidence type="ECO:0000256" key="1">
    <source>
        <dbReference type="SAM" id="Coils"/>
    </source>
</evidence>
<dbReference type="EMBL" id="DQIR01093026">
    <property type="protein sequence ID" value="HDA48502.1"/>
    <property type="molecule type" value="Transcribed_RNA"/>
</dbReference>
<dbReference type="Pfam" id="PF10312">
    <property type="entry name" value="Cactin_mid"/>
    <property type="match status" value="1"/>
</dbReference>
<evidence type="ECO:0000256" key="2">
    <source>
        <dbReference type="SAM" id="MobiDB-lite"/>
    </source>
</evidence>
<dbReference type="PANTHER" id="PTHR21737:SF6">
    <property type="entry name" value="SPLICING FACTOR CACTIN"/>
    <property type="match status" value="1"/>
</dbReference>
<keyword evidence="1" id="KW-0175">Coiled coil</keyword>
<sequence>MGRDTRSRSRSAGRRNRRQRSRSGSRSRSRSGSHGRRSRRRRDDEGRRRRRRRSRDRRSDSDEERWRQRRGRQSRSPPPPHWRSQDLSSQSDSGDERQQQRGRWARRRRQTRSWTPGSSASSSASPDHPASPREAAEALSQRQSLQERLRLREERKQQEELMKAFETPEEKRARRLAKKEAKERKKREKMGWGEEYMGYTNTDNPFGDNNLLGAFIWNKALEKKGISHLEEKELKERNKRIQEDNRLELQKVKQLRLEREREKAMREQELEMLQREKEAEHFKTWEEQEDNFHLQQAKLRSKIRIRDGRAKPIDLLAKYISAEDDDLAVEMHEPYTFLNGLTVADMEDLLEDIQVYMELEQGKNADFWRDMTIITEDEISKLRKLEASGKGPGNVGRTTRNTSGCALGEAHQGLVGATGGQVVQPKIPALCRLVSALWLL</sequence>
<feature type="compositionally biased region" description="Low complexity" evidence="2">
    <location>
        <begin position="118"/>
        <end position="128"/>
    </location>
</feature>
<name>A0A480Z362_PIG</name>
<evidence type="ECO:0000259" key="3">
    <source>
        <dbReference type="Pfam" id="PF10312"/>
    </source>
</evidence>
<feature type="region of interest" description="Disordered" evidence="2">
    <location>
        <begin position="160"/>
        <end position="188"/>
    </location>
</feature>
<feature type="compositionally biased region" description="Basic residues" evidence="2">
    <location>
        <begin position="8"/>
        <end position="40"/>
    </location>
</feature>
<dbReference type="EMBL" id="DQIR01238049">
    <property type="protein sequence ID" value="HDB93526.1"/>
    <property type="molecule type" value="Transcribed_RNA"/>
</dbReference>
<dbReference type="AlphaFoldDB" id="A0A480Z362"/>
<feature type="region of interest" description="Disordered" evidence="2">
    <location>
        <begin position="1"/>
        <end position="145"/>
    </location>
</feature>
<accession>A0A480Z362</accession>
<feature type="compositionally biased region" description="Basic and acidic residues" evidence="2">
    <location>
        <begin position="160"/>
        <end position="183"/>
    </location>
</feature>
<proteinExistence type="predicted"/>
<dbReference type="PANTHER" id="PTHR21737">
    <property type="entry name" value="POLYGLUTAMINE BINDING PROTEIN 1/MARVEL MEMBRANE-ASSOCIATING DOMAIN CONTAINING 3"/>
    <property type="match status" value="1"/>
</dbReference>
<feature type="domain" description="Splicing factor cactin central" evidence="3">
    <location>
        <begin position="275"/>
        <end position="390"/>
    </location>
</feature>
<reference evidence="4" key="1">
    <citation type="journal article" date="2019" name="PeerJ">
        <title>Genes of the pig, Sus scrofa, reconstructed with EvidentialGene.</title>
        <authorList>
            <person name="Gilbert D.G."/>
        </authorList>
    </citation>
    <scope>NUCLEOTIDE SEQUENCE</scope>
</reference>
<dbReference type="InterPro" id="IPR018816">
    <property type="entry name" value="Cactin_central"/>
</dbReference>
<dbReference type="EMBL" id="DQIR01271493">
    <property type="protein sequence ID" value="HDC26971.1"/>
    <property type="molecule type" value="Transcribed_RNA"/>
</dbReference>
<organism evidence="4">
    <name type="scientific">Sus scrofa</name>
    <name type="common">Pig</name>
    <dbReference type="NCBI Taxonomy" id="9823"/>
    <lineage>
        <taxon>Eukaryota</taxon>
        <taxon>Metazoa</taxon>
        <taxon>Chordata</taxon>
        <taxon>Craniata</taxon>
        <taxon>Vertebrata</taxon>
        <taxon>Euteleostomi</taxon>
        <taxon>Mammalia</taxon>
        <taxon>Eutheria</taxon>
        <taxon>Laurasiatheria</taxon>
        <taxon>Artiodactyla</taxon>
        <taxon>Suina</taxon>
        <taxon>Suidae</taxon>
        <taxon>Sus</taxon>
    </lineage>
</organism>
<protein>
    <submittedName>
        <fullName evidence="4">Cactin isoform X1</fullName>
    </submittedName>
</protein>
<evidence type="ECO:0000313" key="4">
    <source>
        <dbReference type="EMBL" id="HDC26971.1"/>
    </source>
</evidence>
<feature type="compositionally biased region" description="Basic and acidic residues" evidence="2">
    <location>
        <begin position="57"/>
        <end position="66"/>
    </location>
</feature>